<keyword evidence="1" id="KW-0812">Transmembrane</keyword>
<feature type="transmembrane region" description="Helical" evidence="1">
    <location>
        <begin position="400"/>
        <end position="418"/>
    </location>
</feature>
<name>A0A9Q9SA29_9ENTR</name>
<dbReference type="GO" id="GO:0005524">
    <property type="term" value="F:ATP binding"/>
    <property type="evidence" value="ECO:0007669"/>
    <property type="project" value="InterPro"/>
</dbReference>
<feature type="domain" description="Protein kinase" evidence="2">
    <location>
        <begin position="17"/>
        <end position="310"/>
    </location>
</feature>
<dbReference type="AlphaFoldDB" id="A0A9Q9SA29"/>
<protein>
    <recommendedName>
        <fullName evidence="2">Protein kinase domain-containing protein</fullName>
    </recommendedName>
</protein>
<comment type="caution">
    <text evidence="3">The sequence shown here is derived from an EMBL/GenBank/DDBJ whole genome shotgun (WGS) entry which is preliminary data.</text>
</comment>
<evidence type="ECO:0000313" key="3">
    <source>
        <dbReference type="EMBL" id="VUS76371.1"/>
    </source>
</evidence>
<dbReference type="RefSeq" id="WP_123828658.1">
    <property type="nucleotide sequence ID" value="NZ_CABGGO010000026.1"/>
</dbReference>
<keyword evidence="1" id="KW-0472">Membrane</keyword>
<evidence type="ECO:0000313" key="4">
    <source>
        <dbReference type="Proteomes" id="UP000318567"/>
    </source>
</evidence>
<organism evidence="3 4">
    <name type="scientific">Klebsiella pasteurii</name>
    <dbReference type="NCBI Taxonomy" id="2587529"/>
    <lineage>
        <taxon>Bacteria</taxon>
        <taxon>Pseudomonadati</taxon>
        <taxon>Pseudomonadota</taxon>
        <taxon>Gammaproteobacteria</taxon>
        <taxon>Enterobacterales</taxon>
        <taxon>Enterobacteriaceae</taxon>
        <taxon>Klebsiella/Raoultella group</taxon>
        <taxon>Klebsiella</taxon>
    </lineage>
</organism>
<reference evidence="3 4" key="1">
    <citation type="submission" date="2019-07" db="EMBL/GenBank/DDBJ databases">
        <authorList>
            <person name="Brisse S."/>
            <person name="Rodrigues C."/>
            <person name="Thorpe H."/>
        </authorList>
    </citation>
    <scope>NUCLEOTIDE SEQUENCE [LARGE SCALE GENOMIC DNA]</scope>
    <source>
        <strain evidence="3">SB6410</strain>
    </source>
</reference>
<dbReference type="InterPro" id="IPR011009">
    <property type="entry name" value="Kinase-like_dom_sf"/>
</dbReference>
<dbReference type="EMBL" id="CABGGO010000026">
    <property type="protein sequence ID" value="VUS76371.1"/>
    <property type="molecule type" value="Genomic_DNA"/>
</dbReference>
<dbReference type="GO" id="GO:0004672">
    <property type="term" value="F:protein kinase activity"/>
    <property type="evidence" value="ECO:0007669"/>
    <property type="project" value="InterPro"/>
</dbReference>
<dbReference type="Proteomes" id="UP000318567">
    <property type="component" value="Unassembled WGS sequence"/>
</dbReference>
<evidence type="ECO:0000259" key="2">
    <source>
        <dbReference type="PROSITE" id="PS50011"/>
    </source>
</evidence>
<dbReference type="Gene3D" id="1.10.510.10">
    <property type="entry name" value="Transferase(Phosphotransferase) domain 1"/>
    <property type="match status" value="1"/>
</dbReference>
<keyword evidence="1" id="KW-1133">Transmembrane helix</keyword>
<proteinExistence type="predicted"/>
<sequence length="457" mass="51055">MKHKKVATCYTEQRRAVRLGKLIKSGGAGSVYFLADDPDRVAKIYHPHTDTGYYQRKLGAMLAQRPEIPAPTEDEAIVQLAWPDYLLFDERRRVVGFVMPVLDTQRTIELEYILQARQAKAQNLPEGIGAKVSLACNLATLVSALHARQHRVIDMKPINLRFYRDSLYIALLDCDGFSIQGVGERFPAGQFTADYLAPEFQRIGQVPGEQEEAQDRFSLAVIIFQLLNHGIHPYSGRSQTAKVPDDLSGRIAVGCYAYGIDAANSIAPVPASTHHLLPLELRKLFDRAFSDSASRRPSADEWAQVLRPYALRSTQKIILCSQKHQHFAGMPCLVCAREKQLTEGVKQAKLHKRTQTIRPRPAPVKRQPHAASAAAVPRQPAVPGPLTLLWRNIRGKVPSFVWHGALALISTLVMAILARNFTQLSGPWHAWYDNAALILIFVWITVMGLLAIFRSKP</sequence>
<evidence type="ECO:0000256" key="1">
    <source>
        <dbReference type="SAM" id="Phobius"/>
    </source>
</evidence>
<dbReference type="SUPFAM" id="SSF56112">
    <property type="entry name" value="Protein kinase-like (PK-like)"/>
    <property type="match status" value="1"/>
</dbReference>
<gene>
    <name evidence="3" type="ORF">SB6410_03213</name>
</gene>
<dbReference type="InterPro" id="IPR000719">
    <property type="entry name" value="Prot_kinase_dom"/>
</dbReference>
<feature type="transmembrane region" description="Helical" evidence="1">
    <location>
        <begin position="430"/>
        <end position="453"/>
    </location>
</feature>
<dbReference type="PROSITE" id="PS50011">
    <property type="entry name" value="PROTEIN_KINASE_DOM"/>
    <property type="match status" value="1"/>
</dbReference>
<accession>A0A9Q9SA29</accession>